<dbReference type="EMBL" id="KD263822">
    <property type="protein sequence ID" value="EMS47243.1"/>
    <property type="molecule type" value="Genomic_DNA"/>
</dbReference>
<protein>
    <submittedName>
        <fullName evidence="1">Uncharacterized protein</fullName>
    </submittedName>
</protein>
<gene>
    <name evidence="1" type="ORF">TRIUR3_31448</name>
</gene>
<accession>M7YAT6</accession>
<dbReference type="PANTHER" id="PTHR37760:SF1">
    <property type="entry name" value="CHAPERONE"/>
    <property type="match status" value="1"/>
</dbReference>
<dbReference type="OMA" id="MFEHITA"/>
<dbReference type="AlphaFoldDB" id="M7YAT6"/>
<sequence>MEGLTESEVAGFAVGAFLLGASIAAQRVDGFVAASQRSSLNMCKRCGDLRMVACSQCKGVGSVRKGGTFTFGVLEDIYESLGAETKAADLVPCSKCRSKGRLPCAECAKSMTI</sequence>
<evidence type="ECO:0000313" key="1">
    <source>
        <dbReference type="EMBL" id="EMS47243.1"/>
    </source>
</evidence>
<reference evidence="1" key="1">
    <citation type="journal article" date="2013" name="Nature">
        <title>Draft genome of the wheat A-genome progenitor Triticum urartu.</title>
        <authorList>
            <person name="Ling H.Q."/>
            <person name="Zhao S."/>
            <person name="Liu D."/>
            <person name="Wang J."/>
            <person name="Sun H."/>
            <person name="Zhang C."/>
            <person name="Fan H."/>
            <person name="Li D."/>
            <person name="Dong L."/>
            <person name="Tao Y."/>
            <person name="Gao C."/>
            <person name="Wu H."/>
            <person name="Li Y."/>
            <person name="Cui Y."/>
            <person name="Guo X."/>
            <person name="Zheng S."/>
            <person name="Wang B."/>
            <person name="Yu K."/>
            <person name="Liang Q."/>
            <person name="Yang W."/>
            <person name="Lou X."/>
            <person name="Chen J."/>
            <person name="Feng M."/>
            <person name="Jian J."/>
            <person name="Zhang X."/>
            <person name="Luo G."/>
            <person name="Jiang Y."/>
            <person name="Liu J."/>
            <person name="Wang Z."/>
            <person name="Sha Y."/>
            <person name="Zhang B."/>
            <person name="Wu H."/>
            <person name="Tang D."/>
            <person name="Shen Q."/>
            <person name="Xue P."/>
            <person name="Zou S."/>
            <person name="Wang X."/>
            <person name="Liu X."/>
            <person name="Wang F."/>
            <person name="Yang Y."/>
            <person name="An X."/>
            <person name="Dong Z."/>
            <person name="Zhang K."/>
            <person name="Zhang X."/>
            <person name="Luo M.C."/>
            <person name="Dvorak J."/>
            <person name="Tong Y."/>
            <person name="Wang J."/>
            <person name="Yang H."/>
            <person name="Li Z."/>
            <person name="Wang D."/>
            <person name="Zhang A."/>
            <person name="Wang J."/>
        </authorList>
    </citation>
    <scope>NUCLEOTIDE SEQUENCE</scope>
</reference>
<organism evidence="1">
    <name type="scientific">Triticum urartu</name>
    <name type="common">Red wild einkorn</name>
    <name type="synonym">Crithodium urartu</name>
    <dbReference type="NCBI Taxonomy" id="4572"/>
    <lineage>
        <taxon>Eukaryota</taxon>
        <taxon>Viridiplantae</taxon>
        <taxon>Streptophyta</taxon>
        <taxon>Embryophyta</taxon>
        <taxon>Tracheophyta</taxon>
        <taxon>Spermatophyta</taxon>
        <taxon>Magnoliopsida</taxon>
        <taxon>Liliopsida</taxon>
        <taxon>Poales</taxon>
        <taxon>Poaceae</taxon>
        <taxon>BOP clade</taxon>
        <taxon>Pooideae</taxon>
        <taxon>Triticodae</taxon>
        <taxon>Triticeae</taxon>
        <taxon>Triticinae</taxon>
        <taxon>Triticum</taxon>
    </lineage>
</organism>
<dbReference type="PANTHER" id="PTHR37760">
    <property type="entry name" value="CHAPERONE"/>
    <property type="match status" value="1"/>
</dbReference>
<proteinExistence type="predicted"/>
<name>M7YAT6_TRIUA</name>
<dbReference type="eggNOG" id="ENOG502S5G8">
    <property type="taxonomic scope" value="Eukaryota"/>
</dbReference>